<keyword evidence="1" id="KW-1133">Transmembrane helix</keyword>
<dbReference type="Proteomes" id="UP000574317">
    <property type="component" value="Unassembled WGS sequence"/>
</dbReference>
<comment type="caution">
    <text evidence="2">The sequence shown here is derived from an EMBL/GenBank/DDBJ whole genome shotgun (WGS) entry which is preliminary data.</text>
</comment>
<protein>
    <submittedName>
        <fullName evidence="2">Uncharacterized protein</fullName>
    </submittedName>
</protein>
<keyword evidence="3" id="KW-1185">Reference proteome</keyword>
<keyword evidence="1" id="KW-0812">Transmembrane</keyword>
<accession>A0A8H5IAZ6</accession>
<reference evidence="2 3" key="1">
    <citation type="submission" date="2020-05" db="EMBL/GenBank/DDBJ databases">
        <title>Identification and distribution of gene clusters putatively required for synthesis of sphingolipid metabolism inhibitors in phylogenetically diverse species of the filamentous fungus Fusarium.</title>
        <authorList>
            <person name="Kim H.-S."/>
            <person name="Busman M."/>
            <person name="Brown D.W."/>
            <person name="Divon H."/>
            <person name="Uhlig S."/>
            <person name="Proctor R.H."/>
        </authorList>
    </citation>
    <scope>NUCLEOTIDE SEQUENCE [LARGE SCALE GENOMIC DNA]</scope>
    <source>
        <strain evidence="2 3">NRRL 25196</strain>
    </source>
</reference>
<gene>
    <name evidence="2" type="ORF">FNAPI_12666</name>
</gene>
<evidence type="ECO:0000313" key="3">
    <source>
        <dbReference type="Proteomes" id="UP000574317"/>
    </source>
</evidence>
<organism evidence="2 3">
    <name type="scientific">Fusarium napiforme</name>
    <dbReference type="NCBI Taxonomy" id="42672"/>
    <lineage>
        <taxon>Eukaryota</taxon>
        <taxon>Fungi</taxon>
        <taxon>Dikarya</taxon>
        <taxon>Ascomycota</taxon>
        <taxon>Pezizomycotina</taxon>
        <taxon>Sordariomycetes</taxon>
        <taxon>Hypocreomycetidae</taxon>
        <taxon>Hypocreales</taxon>
        <taxon>Nectriaceae</taxon>
        <taxon>Fusarium</taxon>
        <taxon>Fusarium fujikuroi species complex</taxon>
    </lineage>
</organism>
<proteinExistence type="predicted"/>
<keyword evidence="1" id="KW-0472">Membrane</keyword>
<evidence type="ECO:0000313" key="2">
    <source>
        <dbReference type="EMBL" id="KAF5533464.1"/>
    </source>
</evidence>
<evidence type="ECO:0000256" key="1">
    <source>
        <dbReference type="SAM" id="Phobius"/>
    </source>
</evidence>
<feature type="transmembrane region" description="Helical" evidence="1">
    <location>
        <begin position="35"/>
        <end position="54"/>
    </location>
</feature>
<dbReference type="AlphaFoldDB" id="A0A8H5IAZ6"/>
<dbReference type="EMBL" id="JAAOAO010000678">
    <property type="protein sequence ID" value="KAF5533464.1"/>
    <property type="molecule type" value="Genomic_DNA"/>
</dbReference>
<name>A0A8H5IAZ6_9HYPO</name>
<sequence>MKIFNYIVYFFRYIWETFKSTCNIFKTVMLFMLPFYALTVLLGLIQGPIVVQWYEGTMKELARLLVNNLYDIKILELVGDAADYSFVDGFSPVYGISQIQSPLNWVSHLGLKRPRDWSTKNLENMASLDDLYRRKPGLYSRSEPWQQWVYLSAQMEPWRQPDGPVLRDPWDQALLKVLEHKDKHESLGRSNFHYVSCHKSFLCGSWRVTAPALLHFSINATEAKEFDKEGKWPYHEPVSVRVFELPLQERIIPGTFPSYFEQIRSLTASNSTFWTTRDTYYYLEQVQTQALAMLKQLEKKYPSSYGFLVKAEKKWTSLWDMQDTLLISDSYLISFACTAIPTYLFKYVLLLFEGAKKPAASGTVDKRKDPFAQGLENFLGSLSDKDKEKCGKTSRGERVLRRIEAELAKDDWNTPEEIMRDINGALEIDKDEKVKGRR</sequence>